<dbReference type="CDD" id="cd17039">
    <property type="entry name" value="Ubl_ubiquitin_like"/>
    <property type="match status" value="1"/>
</dbReference>
<evidence type="ECO:0000259" key="1">
    <source>
        <dbReference type="PROSITE" id="PS50053"/>
    </source>
</evidence>
<keyword evidence="2" id="KW-1185">Reference proteome</keyword>
<dbReference type="Gene3D" id="3.10.20.90">
    <property type="entry name" value="Phosphatidylinositol 3-kinase Catalytic Subunit, Chain A, domain 1"/>
    <property type="match status" value="1"/>
</dbReference>
<sequence>MDSHNDFSAIAKSTEKECQLEIKVTLHLVGEDEEKIFRNLPVHTEMTLESLKNLVESLTKVPINHQILRFQGKPLESVQSILGTNETEEHLSVTHNLLPEWIEFTQIVKEIPMTTPGQGRKKIVERAEMCLSPIEGSRFFEVYEVFNAQKKKIKQQFFYLLHNSQKSLEKSALHYFKGVFQKQEVTVEARPKNVAGSHVGTFVFIDNIPTYYAKSQGWVPESDKEMMFVTTPKIDILECFMYYLLKEIGLGPTEVHLIEDVNDCSQVYISTRLGRYQFDFYFYITDCLVENFSSAAEIHAAQASSILKDSKKVDDKTRNMKLVHSKNLKTNNPNMKPSDNEQMDEKMMNMKLVHSKNLKTNNPNMKPSDNEQMDEKMMNMKLVHSKNLKTNNPNMKPSDNEQMDEKMMNMKLVHSKNLKTNNPNMKPSDNEQMVIDEQLNKKLRAVVRFLQLADVLKNPGNYGLAWVLDKDGNMVKDVRIVDFMFNLAGLEDEPKISTSDLPYLKCLFKECNFEDCMKKARIELMTNPCLIEKTNIDTKNWICITKNWTKLHE</sequence>
<feature type="domain" description="Ubiquitin-like" evidence="1">
    <location>
        <begin position="22"/>
        <end position="81"/>
    </location>
</feature>
<protein>
    <submittedName>
        <fullName evidence="3">Ubiquitin-like domain-containing protein</fullName>
    </submittedName>
</protein>
<reference evidence="3" key="1">
    <citation type="submission" date="2016-11" db="UniProtKB">
        <authorList>
            <consortium name="WormBaseParasite"/>
        </authorList>
    </citation>
    <scope>IDENTIFICATION</scope>
</reference>
<dbReference type="PROSITE" id="PS50053">
    <property type="entry name" value="UBIQUITIN_2"/>
    <property type="match status" value="1"/>
</dbReference>
<dbReference type="InterPro" id="IPR029071">
    <property type="entry name" value="Ubiquitin-like_domsf"/>
</dbReference>
<dbReference type="InterPro" id="IPR000626">
    <property type="entry name" value="Ubiquitin-like_dom"/>
</dbReference>
<dbReference type="AlphaFoldDB" id="A0A1I7UC22"/>
<organism evidence="2 3">
    <name type="scientific">Caenorhabditis tropicalis</name>
    <dbReference type="NCBI Taxonomy" id="1561998"/>
    <lineage>
        <taxon>Eukaryota</taxon>
        <taxon>Metazoa</taxon>
        <taxon>Ecdysozoa</taxon>
        <taxon>Nematoda</taxon>
        <taxon>Chromadorea</taxon>
        <taxon>Rhabditida</taxon>
        <taxon>Rhabditina</taxon>
        <taxon>Rhabditomorpha</taxon>
        <taxon>Rhabditoidea</taxon>
        <taxon>Rhabditidae</taxon>
        <taxon>Peloderinae</taxon>
        <taxon>Caenorhabditis</taxon>
    </lineage>
</organism>
<evidence type="ECO:0000313" key="3">
    <source>
        <dbReference type="WBParaSite" id="Csp11.Scaffold629.g7816.t2"/>
    </source>
</evidence>
<dbReference type="WBParaSite" id="Csp11.Scaffold629.g7816.t2">
    <property type="protein sequence ID" value="Csp11.Scaffold629.g7816.t2"/>
    <property type="gene ID" value="Csp11.Scaffold629.g7816"/>
</dbReference>
<proteinExistence type="predicted"/>
<accession>A0A1I7UC22</accession>
<evidence type="ECO:0000313" key="2">
    <source>
        <dbReference type="Proteomes" id="UP000095282"/>
    </source>
</evidence>
<name>A0A1I7UC22_9PELO</name>
<dbReference type="SUPFAM" id="SSF54236">
    <property type="entry name" value="Ubiquitin-like"/>
    <property type="match status" value="1"/>
</dbReference>
<dbReference type="Proteomes" id="UP000095282">
    <property type="component" value="Unplaced"/>
</dbReference>